<sequence length="202" mass="23021">MPRLKQVSRDEVESARVLAAYNRFFGDRDPVAQPGTETGTPGNWWTVFALDPKLVELMLDRHEWQSSPQRQLPPLLRELCLTRTGWARGSKFVYSQHCKRLRKAGATEEQVAAIPAWSSAPCYSEVERTVLGYADDLVLAGGRCSDQRFECLRKFLSDVAILELTYMICTYNMSATMSRALRLEYDDFDDPVVEVPVPQARR</sequence>
<dbReference type="Pfam" id="PF02627">
    <property type="entry name" value="CMD"/>
    <property type="match status" value="1"/>
</dbReference>
<evidence type="ECO:0000313" key="2">
    <source>
        <dbReference type="EMBL" id="KAA0999154.1"/>
    </source>
</evidence>
<organism evidence="2 3">
    <name type="scientific">Paraburkholderia panacisoli</name>
    <dbReference type="NCBI Taxonomy" id="2603818"/>
    <lineage>
        <taxon>Bacteria</taxon>
        <taxon>Pseudomonadati</taxon>
        <taxon>Pseudomonadota</taxon>
        <taxon>Betaproteobacteria</taxon>
        <taxon>Burkholderiales</taxon>
        <taxon>Burkholderiaceae</taxon>
        <taxon>Paraburkholderia</taxon>
    </lineage>
</organism>
<comment type="caution">
    <text evidence="2">The sequence shown here is derived from an EMBL/GenBank/DDBJ whole genome shotgun (WGS) entry which is preliminary data.</text>
</comment>
<evidence type="ECO:0000313" key="3">
    <source>
        <dbReference type="Proteomes" id="UP000325273"/>
    </source>
</evidence>
<dbReference type="InterPro" id="IPR003779">
    <property type="entry name" value="CMD-like"/>
</dbReference>
<dbReference type="InterPro" id="IPR029032">
    <property type="entry name" value="AhpD-like"/>
</dbReference>
<protein>
    <submittedName>
        <fullName evidence="2">Carboxymuconolactone decarboxylase family protein</fullName>
    </submittedName>
</protein>
<accession>A0A5B0G6Y6</accession>
<feature type="domain" description="Carboxymuconolactone decarboxylase-like" evidence="1">
    <location>
        <begin position="63"/>
        <end position="136"/>
    </location>
</feature>
<keyword evidence="3" id="KW-1185">Reference proteome</keyword>
<gene>
    <name evidence="2" type="ORF">FVF58_42205</name>
</gene>
<dbReference type="PANTHER" id="PTHR34846:SF11">
    <property type="entry name" value="4-CARBOXYMUCONOLACTONE DECARBOXYLASE FAMILY PROTEIN (AFU_ORTHOLOGUE AFUA_6G11590)"/>
    <property type="match status" value="1"/>
</dbReference>
<dbReference type="GO" id="GO:0051920">
    <property type="term" value="F:peroxiredoxin activity"/>
    <property type="evidence" value="ECO:0007669"/>
    <property type="project" value="InterPro"/>
</dbReference>
<dbReference type="RefSeq" id="WP_149675568.1">
    <property type="nucleotide sequence ID" value="NZ_VTUZ01000050.1"/>
</dbReference>
<dbReference type="SUPFAM" id="SSF69118">
    <property type="entry name" value="AhpD-like"/>
    <property type="match status" value="1"/>
</dbReference>
<name>A0A5B0G6Y6_9BURK</name>
<dbReference type="AlphaFoldDB" id="A0A5B0G6Y6"/>
<dbReference type="EMBL" id="VTUZ01000050">
    <property type="protein sequence ID" value="KAA0999154.1"/>
    <property type="molecule type" value="Genomic_DNA"/>
</dbReference>
<reference evidence="2 3" key="1">
    <citation type="submission" date="2019-08" db="EMBL/GenBank/DDBJ databases">
        <title>Paraburkholderia sp. DCY113.</title>
        <authorList>
            <person name="Kang J."/>
        </authorList>
    </citation>
    <scope>NUCLEOTIDE SEQUENCE [LARGE SCALE GENOMIC DNA]</scope>
    <source>
        <strain evidence="2 3">DCY113</strain>
    </source>
</reference>
<proteinExistence type="predicted"/>
<evidence type="ECO:0000259" key="1">
    <source>
        <dbReference type="Pfam" id="PF02627"/>
    </source>
</evidence>
<dbReference type="Proteomes" id="UP000325273">
    <property type="component" value="Unassembled WGS sequence"/>
</dbReference>
<dbReference type="Gene3D" id="1.20.1290.10">
    <property type="entry name" value="AhpD-like"/>
    <property type="match status" value="1"/>
</dbReference>
<dbReference type="PANTHER" id="PTHR34846">
    <property type="entry name" value="4-CARBOXYMUCONOLACTONE DECARBOXYLASE FAMILY PROTEIN (AFU_ORTHOLOGUE AFUA_6G11590)"/>
    <property type="match status" value="1"/>
</dbReference>